<evidence type="ECO:0000313" key="1">
    <source>
        <dbReference type="EMBL" id="KAG8443849.1"/>
    </source>
</evidence>
<protein>
    <submittedName>
        <fullName evidence="1">Uncharacterized protein</fullName>
    </submittedName>
</protein>
<organism evidence="1 2">
    <name type="scientific">Hymenochirus boettgeri</name>
    <name type="common">Congo dwarf clawed frog</name>
    <dbReference type="NCBI Taxonomy" id="247094"/>
    <lineage>
        <taxon>Eukaryota</taxon>
        <taxon>Metazoa</taxon>
        <taxon>Chordata</taxon>
        <taxon>Craniata</taxon>
        <taxon>Vertebrata</taxon>
        <taxon>Euteleostomi</taxon>
        <taxon>Amphibia</taxon>
        <taxon>Batrachia</taxon>
        <taxon>Anura</taxon>
        <taxon>Pipoidea</taxon>
        <taxon>Pipidae</taxon>
        <taxon>Pipinae</taxon>
        <taxon>Hymenochirus</taxon>
    </lineage>
</organism>
<keyword evidence="2" id="KW-1185">Reference proteome</keyword>
<comment type="caution">
    <text evidence="1">The sequence shown here is derived from an EMBL/GenBank/DDBJ whole genome shotgun (WGS) entry which is preliminary data.</text>
</comment>
<evidence type="ECO:0000313" key="2">
    <source>
        <dbReference type="Proteomes" id="UP000812440"/>
    </source>
</evidence>
<accession>A0A8T2JFC0</accession>
<dbReference type="AlphaFoldDB" id="A0A8T2JFC0"/>
<name>A0A8T2JFC0_9PIPI</name>
<dbReference type="EMBL" id="JAACNH010000004">
    <property type="protein sequence ID" value="KAG8443849.1"/>
    <property type="molecule type" value="Genomic_DNA"/>
</dbReference>
<dbReference type="Proteomes" id="UP000812440">
    <property type="component" value="Chromosome 5"/>
</dbReference>
<proteinExistence type="predicted"/>
<gene>
    <name evidence="1" type="ORF">GDO86_009151</name>
</gene>
<reference evidence="1" key="1">
    <citation type="thesis" date="2020" institute="ProQuest LLC" country="789 East Eisenhower Parkway, Ann Arbor, MI, USA">
        <title>Comparative Genomics and Chromosome Evolution.</title>
        <authorList>
            <person name="Mudd A.B."/>
        </authorList>
    </citation>
    <scope>NUCLEOTIDE SEQUENCE</scope>
    <source>
        <strain evidence="1">Female2</strain>
        <tissue evidence="1">Blood</tissue>
    </source>
</reference>
<sequence>MDEGQGTTATIWNTVCDLKRACQWGAMQPLLSSITTDGITIFGADNTNCNLRLLRLQLNNCQILGEIGTHLSTGGGLKSH</sequence>